<reference evidence="2" key="1">
    <citation type="submission" date="2016-03" db="EMBL/GenBank/DDBJ databases">
        <title>Draft genome sequence of Paenibacillus glacialis DSM 22343.</title>
        <authorList>
            <person name="Shin S.-K."/>
            <person name="Yi H."/>
        </authorList>
    </citation>
    <scope>NUCLEOTIDE SEQUENCE [LARGE SCALE GENOMIC DNA]</scope>
    <source>
        <strain evidence="2">CCUG 60099</strain>
    </source>
</reference>
<organism evidence="1 2">
    <name type="scientific">Flavobacterium piscis</name>
    <dbReference type="NCBI Taxonomy" id="1114874"/>
    <lineage>
        <taxon>Bacteria</taxon>
        <taxon>Pseudomonadati</taxon>
        <taxon>Bacteroidota</taxon>
        <taxon>Flavobacteriia</taxon>
        <taxon>Flavobacteriales</taxon>
        <taxon>Flavobacteriaceae</taxon>
        <taxon>Flavobacterium</taxon>
    </lineage>
</organism>
<gene>
    <name evidence="1" type="ORF">FLP_10025</name>
</gene>
<comment type="caution">
    <text evidence="1">The sequence shown here is derived from an EMBL/GenBank/DDBJ whole genome shotgun (WGS) entry which is preliminary data.</text>
</comment>
<accession>A0ABX2XJH4</accession>
<keyword evidence="2" id="KW-1185">Reference proteome</keyword>
<dbReference type="EMBL" id="LVEN01000021">
    <property type="protein sequence ID" value="OCB75099.1"/>
    <property type="molecule type" value="Genomic_DNA"/>
</dbReference>
<evidence type="ECO:0000313" key="2">
    <source>
        <dbReference type="Proteomes" id="UP000093343"/>
    </source>
</evidence>
<dbReference type="RefSeq" id="WP_065449388.1">
    <property type="nucleotide sequence ID" value="NZ_LVEN01000021.1"/>
</dbReference>
<evidence type="ECO:0000313" key="1">
    <source>
        <dbReference type="EMBL" id="OCB75099.1"/>
    </source>
</evidence>
<dbReference type="Proteomes" id="UP000093343">
    <property type="component" value="Unassembled WGS sequence"/>
</dbReference>
<sequence length="138" mass="15519">MKLKKPTIIFKYLKQLLLLVGLLYAFSNCHVKKSVLHLAGIKSVQLSQKSLTQLPVQGSCHFSILQKSSLSKSNGATAQVPIIPNRCSFYFQIHENQLVNTFPIHPAFKFNKSLISFPPMFIIFKKIKIAPAVVSYTV</sequence>
<evidence type="ECO:0008006" key="3">
    <source>
        <dbReference type="Google" id="ProtNLM"/>
    </source>
</evidence>
<name>A0ABX2XJH4_9FLAO</name>
<proteinExistence type="predicted"/>
<protein>
    <recommendedName>
        <fullName evidence="3">Lipoprotein</fullName>
    </recommendedName>
</protein>